<dbReference type="Gene3D" id="3.90.550.10">
    <property type="entry name" value="Spore Coat Polysaccharide Biosynthesis Protein SpsA, Chain A"/>
    <property type="match status" value="1"/>
</dbReference>
<name>A0ABW4WY87_9BACT</name>
<organism evidence="1 2">
    <name type="scientific">Pontibacter silvestris</name>
    <dbReference type="NCBI Taxonomy" id="2305183"/>
    <lineage>
        <taxon>Bacteria</taxon>
        <taxon>Pseudomonadati</taxon>
        <taxon>Bacteroidota</taxon>
        <taxon>Cytophagia</taxon>
        <taxon>Cytophagales</taxon>
        <taxon>Hymenobacteraceae</taxon>
        <taxon>Pontibacter</taxon>
    </lineage>
</organism>
<dbReference type="SUPFAM" id="SSF53448">
    <property type="entry name" value="Nucleotide-diphospho-sugar transferases"/>
    <property type="match status" value="1"/>
</dbReference>
<evidence type="ECO:0000313" key="2">
    <source>
        <dbReference type="Proteomes" id="UP001597369"/>
    </source>
</evidence>
<evidence type="ECO:0000313" key="1">
    <source>
        <dbReference type="EMBL" id="MFD2066837.1"/>
    </source>
</evidence>
<accession>A0ABW4WY87</accession>
<comment type="caution">
    <text evidence="1">The sequence shown here is derived from an EMBL/GenBank/DDBJ whole genome shotgun (WGS) entry which is preliminary data.</text>
</comment>
<dbReference type="EMBL" id="JBHUHV010000024">
    <property type="protein sequence ID" value="MFD2066837.1"/>
    <property type="molecule type" value="Genomic_DNA"/>
</dbReference>
<dbReference type="Pfam" id="PF01501">
    <property type="entry name" value="Glyco_transf_8"/>
    <property type="match status" value="1"/>
</dbReference>
<reference evidence="2" key="1">
    <citation type="journal article" date="2019" name="Int. J. Syst. Evol. Microbiol.">
        <title>The Global Catalogue of Microorganisms (GCM) 10K type strain sequencing project: providing services to taxonomists for standard genome sequencing and annotation.</title>
        <authorList>
            <consortium name="The Broad Institute Genomics Platform"/>
            <consortium name="The Broad Institute Genome Sequencing Center for Infectious Disease"/>
            <person name="Wu L."/>
            <person name="Ma J."/>
        </authorList>
    </citation>
    <scope>NUCLEOTIDE SEQUENCE [LARGE SCALE GENOMIC DNA]</scope>
    <source>
        <strain evidence="2">JCM 16545</strain>
    </source>
</reference>
<dbReference type="RefSeq" id="WP_229961494.1">
    <property type="nucleotide sequence ID" value="NZ_JAJJWI010000013.1"/>
</dbReference>
<proteinExistence type="predicted"/>
<gene>
    <name evidence="1" type="ORF">ACFSKU_08070</name>
</gene>
<keyword evidence="2" id="KW-1185">Reference proteome</keyword>
<sequence>MEEKNYLLFYAKGISYNKEAVLAILSLLQVYKQEKISLFTIVIYSDTPELYTFLQKAVSIKIIPFSEKQIEQWSTGSKSFLRTKIAVIQEFLHTHKGNMLFVDTDVVFTKKIDYLFSCIEKGKLVLHVKENKLKTKGCYNNKAYYDSFSNKQFTLKSGRNIKVTGNSYMWNSGVIGIASAQAMLIQDVLNLNDELEKINPLKLVEQLSFSLIFGDNAVSAHRGIIHYWFSKEVVHPYIDEMLNSCPQDIDCLLEYISEKKLFSRTLAHKVYYELKPNNWLRLLVKKMQTNSFTYN</sequence>
<protein>
    <submittedName>
        <fullName evidence="1">Glycosyltransferase</fullName>
    </submittedName>
</protein>
<dbReference type="InterPro" id="IPR002495">
    <property type="entry name" value="Glyco_trans_8"/>
</dbReference>
<dbReference type="InterPro" id="IPR029044">
    <property type="entry name" value="Nucleotide-diphossugar_trans"/>
</dbReference>
<dbReference type="Proteomes" id="UP001597369">
    <property type="component" value="Unassembled WGS sequence"/>
</dbReference>